<evidence type="ECO:0000313" key="3">
    <source>
        <dbReference type="Proteomes" id="UP000031443"/>
    </source>
</evidence>
<dbReference type="Proteomes" id="UP000031443">
    <property type="component" value="Unassembled WGS sequence"/>
</dbReference>
<dbReference type="Pfam" id="PF23410">
    <property type="entry name" value="Beta-prop_VPS8"/>
    <property type="match status" value="1"/>
</dbReference>
<feature type="region of interest" description="Disordered" evidence="1">
    <location>
        <begin position="99"/>
        <end position="134"/>
    </location>
</feature>
<dbReference type="EMBL" id="KB469743">
    <property type="protein sequence ID" value="EMP42647.1"/>
    <property type="molecule type" value="Genomic_DNA"/>
</dbReference>
<evidence type="ECO:0000313" key="2">
    <source>
        <dbReference type="EMBL" id="EMP42647.1"/>
    </source>
</evidence>
<protein>
    <submittedName>
        <fullName evidence="2">Vacuolar protein sorting-associated protein 8 like protein</fullName>
    </submittedName>
</protein>
<name>M7CN08_CHEMY</name>
<accession>M7CN08</accession>
<evidence type="ECO:0000256" key="1">
    <source>
        <dbReference type="SAM" id="MobiDB-lite"/>
    </source>
</evidence>
<reference evidence="3" key="1">
    <citation type="journal article" date="2013" name="Nat. Genet.">
        <title>The draft genomes of soft-shell turtle and green sea turtle yield insights into the development and evolution of the turtle-specific body plan.</title>
        <authorList>
            <person name="Wang Z."/>
            <person name="Pascual-Anaya J."/>
            <person name="Zadissa A."/>
            <person name="Li W."/>
            <person name="Niimura Y."/>
            <person name="Huang Z."/>
            <person name="Li C."/>
            <person name="White S."/>
            <person name="Xiong Z."/>
            <person name="Fang D."/>
            <person name="Wang B."/>
            <person name="Ming Y."/>
            <person name="Chen Y."/>
            <person name="Zheng Y."/>
            <person name="Kuraku S."/>
            <person name="Pignatelli M."/>
            <person name="Herrero J."/>
            <person name="Beal K."/>
            <person name="Nozawa M."/>
            <person name="Li Q."/>
            <person name="Wang J."/>
            <person name="Zhang H."/>
            <person name="Yu L."/>
            <person name="Shigenobu S."/>
            <person name="Wang J."/>
            <person name="Liu J."/>
            <person name="Flicek P."/>
            <person name="Searle S."/>
            <person name="Wang J."/>
            <person name="Kuratani S."/>
            <person name="Yin Y."/>
            <person name="Aken B."/>
            <person name="Zhang G."/>
            <person name="Irie N."/>
        </authorList>
    </citation>
    <scope>NUCLEOTIDE SEQUENCE [LARGE SCALE GENOMIC DNA]</scope>
</reference>
<feature type="compositionally biased region" description="Basic and acidic residues" evidence="1">
    <location>
        <begin position="39"/>
        <end position="56"/>
    </location>
</feature>
<organism evidence="2 3">
    <name type="scientific">Chelonia mydas</name>
    <name type="common">Green sea-turtle</name>
    <name type="synonym">Chelonia agassizi</name>
    <dbReference type="NCBI Taxonomy" id="8469"/>
    <lineage>
        <taxon>Eukaryota</taxon>
        <taxon>Metazoa</taxon>
        <taxon>Chordata</taxon>
        <taxon>Craniata</taxon>
        <taxon>Vertebrata</taxon>
        <taxon>Euteleostomi</taxon>
        <taxon>Archelosauria</taxon>
        <taxon>Testudinata</taxon>
        <taxon>Testudines</taxon>
        <taxon>Cryptodira</taxon>
        <taxon>Durocryptodira</taxon>
        <taxon>Americhelydia</taxon>
        <taxon>Chelonioidea</taxon>
        <taxon>Cheloniidae</taxon>
        <taxon>Chelonia</taxon>
    </lineage>
</organism>
<proteinExistence type="predicted"/>
<keyword evidence="3" id="KW-1185">Reference proteome</keyword>
<gene>
    <name evidence="2" type="ORF">UY3_00112</name>
</gene>
<dbReference type="STRING" id="8469.M7CN08"/>
<feature type="region of interest" description="Disordered" evidence="1">
    <location>
        <begin position="1"/>
        <end position="67"/>
    </location>
</feature>
<dbReference type="AlphaFoldDB" id="M7CN08"/>
<sequence length="306" mass="32772">MEPESLGAEQGASLPGPAEELGTLLGQDAALPKLSGGGQDRELESKSDLIDDKEFDIPQVDTPPTLESILNETDDEEESFVLEDPSLLNIDNIDTHSYDTSSLASSDSGDRTHSKRWHSGTREREKEAPLQSGRQMQICRPSLSMRLKSSQAPSARKCSLEPCPGALASTTTPFQKDCGASGMASALCALAPRPLVTTTYHITEHFLGTAVHLVPNILVLVELFINLDKVDAGLPTAIVNPNQALRLCLGSTAVGAQYGAISALSINNDCSRLLCGFAKGQILVIGLKPSLKVWMTFPYGRVSKNK</sequence>